<proteinExistence type="predicted"/>
<evidence type="ECO:0000313" key="3">
    <source>
        <dbReference type="Proteomes" id="UP000242381"/>
    </source>
</evidence>
<keyword evidence="1" id="KW-1133">Transmembrane helix</keyword>
<evidence type="ECO:0000313" key="2">
    <source>
        <dbReference type="EMBL" id="ORE20572.1"/>
    </source>
</evidence>
<feature type="transmembrane region" description="Helical" evidence="1">
    <location>
        <begin position="48"/>
        <end position="65"/>
    </location>
</feature>
<gene>
    <name evidence="2" type="ORF">BCV71DRAFT_81337</name>
</gene>
<keyword evidence="1" id="KW-0812">Transmembrane</keyword>
<dbReference type="EMBL" id="KV921292">
    <property type="protein sequence ID" value="ORE20572.1"/>
    <property type="molecule type" value="Genomic_DNA"/>
</dbReference>
<dbReference type="AlphaFoldDB" id="A0A1X0S8G7"/>
<keyword evidence="1" id="KW-0472">Membrane</keyword>
<organism evidence="2 3">
    <name type="scientific">Rhizopus microsporus</name>
    <dbReference type="NCBI Taxonomy" id="58291"/>
    <lineage>
        <taxon>Eukaryota</taxon>
        <taxon>Fungi</taxon>
        <taxon>Fungi incertae sedis</taxon>
        <taxon>Mucoromycota</taxon>
        <taxon>Mucoromycotina</taxon>
        <taxon>Mucoromycetes</taxon>
        <taxon>Mucorales</taxon>
        <taxon>Mucorineae</taxon>
        <taxon>Rhizopodaceae</taxon>
        <taxon>Rhizopus</taxon>
    </lineage>
</organism>
<accession>A0A1X0S8G7</accession>
<reference evidence="2 3" key="1">
    <citation type="journal article" date="2016" name="Proc. Natl. Acad. Sci. U.S.A.">
        <title>Lipid metabolic changes in an early divergent fungus govern the establishment of a mutualistic symbiosis with endobacteria.</title>
        <authorList>
            <person name="Lastovetsky O.A."/>
            <person name="Gaspar M.L."/>
            <person name="Mondo S.J."/>
            <person name="LaButti K.M."/>
            <person name="Sandor L."/>
            <person name="Grigoriev I.V."/>
            <person name="Henry S.A."/>
            <person name="Pawlowska T.E."/>
        </authorList>
    </citation>
    <scope>NUCLEOTIDE SEQUENCE [LARGE SCALE GENOMIC DNA]</scope>
    <source>
        <strain evidence="2 3">ATCC 11559</strain>
    </source>
</reference>
<sequence>MENHSCFKKTSSIHGSKSPILHTFFVIHFVNYLYNSLFILIYKDTYQSVVFSFISLISFINVGLVG</sequence>
<protein>
    <submittedName>
        <fullName evidence="2">Uncharacterized protein</fullName>
    </submittedName>
</protein>
<dbReference type="Proteomes" id="UP000242381">
    <property type="component" value="Unassembled WGS sequence"/>
</dbReference>
<name>A0A1X0S8G7_RHIZD</name>
<evidence type="ECO:0000256" key="1">
    <source>
        <dbReference type="SAM" id="Phobius"/>
    </source>
</evidence>
<feature type="transmembrane region" description="Helical" evidence="1">
    <location>
        <begin position="20"/>
        <end position="42"/>
    </location>
</feature>